<dbReference type="EMBL" id="CP041046">
    <property type="protein sequence ID" value="QDE41241.1"/>
    <property type="molecule type" value="Genomic_DNA"/>
</dbReference>
<dbReference type="InterPro" id="IPR052891">
    <property type="entry name" value="DNA-3mA_glycosylase"/>
</dbReference>
<name>A0A4Y5Z7F1_9GAMM</name>
<dbReference type="OrthoDB" id="9807664at2"/>
<evidence type="ECO:0000313" key="2">
    <source>
        <dbReference type="EMBL" id="QDE41241.1"/>
    </source>
</evidence>
<dbReference type="GO" id="GO:0008725">
    <property type="term" value="F:DNA-3-methyladenine glycosylase activity"/>
    <property type="evidence" value="ECO:0007669"/>
    <property type="project" value="InterPro"/>
</dbReference>
<feature type="binding site" evidence="1">
    <location>
        <position position="174"/>
    </location>
    <ligand>
        <name>Zn(2+)</name>
        <dbReference type="ChEBI" id="CHEBI:29105"/>
    </ligand>
</feature>
<dbReference type="SUPFAM" id="SSF48150">
    <property type="entry name" value="DNA-glycosylase"/>
    <property type="match status" value="1"/>
</dbReference>
<dbReference type="PANTHER" id="PTHR30037:SF4">
    <property type="entry name" value="DNA-3-METHYLADENINE GLYCOSYLASE I"/>
    <property type="match status" value="1"/>
</dbReference>
<dbReference type="GO" id="GO:0006284">
    <property type="term" value="P:base-excision repair"/>
    <property type="evidence" value="ECO:0007669"/>
    <property type="project" value="InterPro"/>
</dbReference>
<feature type="binding site" evidence="1">
    <location>
        <position position="16"/>
    </location>
    <ligand>
        <name>Zn(2+)</name>
        <dbReference type="ChEBI" id="CHEBI:29105"/>
    </ligand>
</feature>
<evidence type="ECO:0000313" key="3">
    <source>
        <dbReference type="Proteomes" id="UP000316093"/>
    </source>
</evidence>
<protein>
    <submittedName>
        <fullName evidence="2">DNA-3-methyladenine glycosylase I</fullName>
    </submittedName>
</protein>
<dbReference type="PANTHER" id="PTHR30037">
    <property type="entry name" value="DNA-3-METHYLADENINE GLYCOSYLASE 1"/>
    <property type="match status" value="1"/>
</dbReference>
<dbReference type="InterPro" id="IPR011257">
    <property type="entry name" value="DNA_glycosylase"/>
</dbReference>
<feature type="binding site" evidence="1">
    <location>
        <position position="3"/>
    </location>
    <ligand>
        <name>Zn(2+)</name>
        <dbReference type="ChEBI" id="CHEBI:29105"/>
    </ligand>
</feature>
<keyword evidence="3" id="KW-1185">Reference proteome</keyword>
<proteinExistence type="predicted"/>
<reference evidence="2 3" key="1">
    <citation type="submission" date="2019-06" db="EMBL/GenBank/DDBJ databases">
        <title>A complete genome sequence for Luteibacter pinisoli MAH-14.</title>
        <authorList>
            <person name="Baltrus D.A."/>
        </authorList>
    </citation>
    <scope>NUCLEOTIDE SEQUENCE [LARGE SCALE GENOMIC DNA]</scope>
    <source>
        <strain evidence="2 3">MAH-14</strain>
    </source>
</reference>
<accession>A0A4Y5Z7F1</accession>
<keyword evidence="1" id="KW-0862">Zinc</keyword>
<keyword evidence="1" id="KW-0479">Metal-binding</keyword>
<dbReference type="InterPro" id="IPR005019">
    <property type="entry name" value="Adenine_glyco"/>
</dbReference>
<organism evidence="2 3">
    <name type="scientific">Luteibacter pinisoli</name>
    <dbReference type="NCBI Taxonomy" id="2589080"/>
    <lineage>
        <taxon>Bacteria</taxon>
        <taxon>Pseudomonadati</taxon>
        <taxon>Pseudomonadota</taxon>
        <taxon>Gammaproteobacteria</taxon>
        <taxon>Lysobacterales</taxon>
        <taxon>Rhodanobacteraceae</taxon>
        <taxon>Luteibacter</taxon>
    </lineage>
</organism>
<dbReference type="Proteomes" id="UP000316093">
    <property type="component" value="Chromosome"/>
</dbReference>
<dbReference type="Pfam" id="PF03352">
    <property type="entry name" value="Adenine_glyco"/>
    <property type="match status" value="1"/>
</dbReference>
<sequence length="187" mass="20991">MRCSWADRSDIERSWHDNEWGRAVHDDRRLFELLVLKGAQAGLAWRTVLGKRCAYRQLFHEYDVARIAQMDDDELARASVDKGIIRHRLKVASVRANARVVAAMEARGESLSALLWSFTDGRPIVNAWAEPADVPMRSDISDAMSLELQRRGFQFAGTAICYGLMQSAGMVDDHLASCDCHGALRVS</sequence>
<evidence type="ECO:0000256" key="1">
    <source>
        <dbReference type="PIRSR" id="PIRSR605019-1"/>
    </source>
</evidence>
<dbReference type="RefSeq" id="WP_139985163.1">
    <property type="nucleotide sequence ID" value="NZ_CP041046.1"/>
</dbReference>
<dbReference type="GO" id="GO:0046872">
    <property type="term" value="F:metal ion binding"/>
    <property type="evidence" value="ECO:0007669"/>
    <property type="project" value="UniProtKB-KW"/>
</dbReference>
<dbReference type="KEGG" id="lpy:FIV34_19580"/>
<dbReference type="AlphaFoldDB" id="A0A4Y5Z7F1"/>
<dbReference type="Gene3D" id="1.10.340.30">
    <property type="entry name" value="Hypothetical protein, domain 2"/>
    <property type="match status" value="1"/>
</dbReference>
<feature type="binding site" evidence="1">
    <location>
        <position position="178"/>
    </location>
    <ligand>
        <name>Zn(2+)</name>
        <dbReference type="ChEBI" id="CHEBI:29105"/>
    </ligand>
</feature>
<gene>
    <name evidence="2" type="ORF">FIV34_19580</name>
</gene>